<protein>
    <recommendedName>
        <fullName evidence="3">Translation initiation factor 2</fullName>
    </recommendedName>
</protein>
<dbReference type="EMBL" id="FRBP01000012">
    <property type="protein sequence ID" value="SHM16999.1"/>
    <property type="molecule type" value="Genomic_DNA"/>
</dbReference>
<gene>
    <name evidence="1" type="ORF">SAMN04515649_11274</name>
</gene>
<comment type="caution">
    <text evidence="1">The sequence shown here is derived from an EMBL/GenBank/DDBJ whole genome shotgun (WGS) entry which is preliminary data.</text>
</comment>
<accession>A0AB74F3B2</accession>
<dbReference type="AlphaFoldDB" id="A0AB74F3B2"/>
<dbReference type="GO" id="GO:0003743">
    <property type="term" value="F:translation initiation factor activity"/>
    <property type="evidence" value="ECO:0007669"/>
    <property type="project" value="InterPro"/>
</dbReference>
<dbReference type="Proteomes" id="UP000184012">
    <property type="component" value="Unassembled WGS sequence"/>
</dbReference>
<dbReference type="SUPFAM" id="SSF75689">
    <property type="entry name" value="Zinc-binding domain of translation initiation factor 2 beta"/>
    <property type="match status" value="1"/>
</dbReference>
<evidence type="ECO:0000313" key="1">
    <source>
        <dbReference type="EMBL" id="SHM16999.1"/>
    </source>
</evidence>
<reference evidence="1 2" key="1">
    <citation type="submission" date="2016-11" db="EMBL/GenBank/DDBJ databases">
        <authorList>
            <person name="Varghese N."/>
            <person name="Submissions S."/>
        </authorList>
    </citation>
    <scope>NUCLEOTIDE SEQUENCE [LARGE SCALE GENOMIC DNA]</scope>
    <source>
        <strain evidence="1 2">FD</strain>
    </source>
</reference>
<evidence type="ECO:0008006" key="3">
    <source>
        <dbReference type="Google" id="ProtNLM"/>
    </source>
</evidence>
<dbReference type="InterPro" id="IPR016190">
    <property type="entry name" value="Transl_init_fac_IF2/IF5_Zn-bd"/>
</dbReference>
<organism evidence="1 2">
    <name type="scientific">Eubacterium callanderi</name>
    <dbReference type="NCBI Taxonomy" id="53442"/>
    <lineage>
        <taxon>Bacteria</taxon>
        <taxon>Bacillati</taxon>
        <taxon>Bacillota</taxon>
        <taxon>Clostridia</taxon>
        <taxon>Eubacteriales</taxon>
        <taxon>Eubacteriaceae</taxon>
        <taxon>Eubacterium</taxon>
    </lineage>
</organism>
<name>A0AB74F3B2_9FIRM</name>
<evidence type="ECO:0000313" key="2">
    <source>
        <dbReference type="Proteomes" id="UP000184012"/>
    </source>
</evidence>
<sequence length="63" mass="7173">MKQYDVKCPVCGHVNHNLFLEETDGWMECEECSSMTRLNRFGETIRIPIIAVNGHCKPAVLHA</sequence>
<proteinExistence type="predicted"/>